<proteinExistence type="inferred from homology"/>
<evidence type="ECO:0000259" key="8">
    <source>
        <dbReference type="PROSITE" id="PS51296"/>
    </source>
</evidence>
<protein>
    <submittedName>
        <fullName evidence="9">Carnitine monooxygenase oxygenase subunit</fullName>
        <ecNumber evidence="9">1.14.13.239</ecNumber>
    </submittedName>
</protein>
<dbReference type="InterPro" id="IPR015879">
    <property type="entry name" value="Ring_hydroxy_dOase_asu_C_dom"/>
</dbReference>
<keyword evidence="5 9" id="KW-0560">Oxidoreductase</keyword>
<gene>
    <name evidence="9" type="primary">yeaW_1</name>
    <name evidence="9" type="ORF">DSM104443_03370</name>
</gene>
<dbReference type="Gene3D" id="2.102.10.10">
    <property type="entry name" value="Rieske [2Fe-2S] iron-sulphur domain"/>
    <property type="match status" value="1"/>
</dbReference>
<dbReference type="GO" id="GO:0005506">
    <property type="term" value="F:iron ion binding"/>
    <property type="evidence" value="ECO:0007669"/>
    <property type="project" value="InterPro"/>
</dbReference>
<dbReference type="PROSITE" id="PS51296">
    <property type="entry name" value="RIESKE"/>
    <property type="match status" value="1"/>
</dbReference>
<dbReference type="Gene3D" id="3.90.380.10">
    <property type="entry name" value="Naphthalene 1,2-dioxygenase Alpha Subunit, Chain A, domain 1"/>
    <property type="match status" value="1"/>
</dbReference>
<dbReference type="InterPro" id="IPR036922">
    <property type="entry name" value="Rieske_2Fe-2S_sf"/>
</dbReference>
<dbReference type="SUPFAM" id="SSF50022">
    <property type="entry name" value="ISP domain"/>
    <property type="match status" value="1"/>
</dbReference>
<keyword evidence="10" id="KW-1185">Reference proteome</keyword>
<dbReference type="CDD" id="cd03469">
    <property type="entry name" value="Rieske_RO_Alpha_N"/>
    <property type="match status" value="1"/>
</dbReference>
<evidence type="ECO:0000256" key="5">
    <source>
        <dbReference type="ARBA" id="ARBA00023002"/>
    </source>
</evidence>
<dbReference type="KEGG" id="uru:DSM104443_03370"/>
<evidence type="ECO:0000256" key="4">
    <source>
        <dbReference type="ARBA" id="ARBA00022723"/>
    </source>
</evidence>
<organism evidence="9 10">
    <name type="scientific">Usitatibacter rugosus</name>
    <dbReference type="NCBI Taxonomy" id="2732067"/>
    <lineage>
        <taxon>Bacteria</taxon>
        <taxon>Pseudomonadati</taxon>
        <taxon>Pseudomonadota</taxon>
        <taxon>Betaproteobacteria</taxon>
        <taxon>Nitrosomonadales</taxon>
        <taxon>Usitatibacteraceae</taxon>
        <taxon>Usitatibacter</taxon>
    </lineage>
</organism>
<dbReference type="EC" id="1.14.13.239" evidence="9"/>
<keyword evidence="9" id="KW-0503">Monooxygenase</keyword>
<evidence type="ECO:0000313" key="10">
    <source>
        <dbReference type="Proteomes" id="UP000501534"/>
    </source>
</evidence>
<dbReference type="RefSeq" id="WP_212756748.1">
    <property type="nucleotide sequence ID" value="NZ_CP053069.1"/>
</dbReference>
<keyword evidence="4" id="KW-0479">Metal-binding</keyword>
<dbReference type="InterPro" id="IPR017941">
    <property type="entry name" value="Rieske_2Fe-2S"/>
</dbReference>
<dbReference type="Proteomes" id="UP000501534">
    <property type="component" value="Chromosome"/>
</dbReference>
<evidence type="ECO:0000256" key="2">
    <source>
        <dbReference type="ARBA" id="ARBA00008751"/>
    </source>
</evidence>
<dbReference type="Pfam" id="PF00848">
    <property type="entry name" value="Ring_hydroxyl_A"/>
    <property type="match status" value="1"/>
</dbReference>
<keyword evidence="3" id="KW-0001">2Fe-2S</keyword>
<evidence type="ECO:0000256" key="3">
    <source>
        <dbReference type="ARBA" id="ARBA00022714"/>
    </source>
</evidence>
<dbReference type="EMBL" id="CP053069">
    <property type="protein sequence ID" value="QJR12285.1"/>
    <property type="molecule type" value="Genomic_DNA"/>
</dbReference>
<dbReference type="Pfam" id="PF00355">
    <property type="entry name" value="Rieske"/>
    <property type="match status" value="1"/>
</dbReference>
<evidence type="ECO:0000256" key="1">
    <source>
        <dbReference type="ARBA" id="ARBA00001962"/>
    </source>
</evidence>
<evidence type="ECO:0000256" key="7">
    <source>
        <dbReference type="ARBA" id="ARBA00023014"/>
    </source>
</evidence>
<name>A0A6M4GZ30_9PROT</name>
<dbReference type="InterPro" id="IPR001663">
    <property type="entry name" value="Rng_hydr_dOase-A"/>
</dbReference>
<dbReference type="GO" id="GO:0051537">
    <property type="term" value="F:2 iron, 2 sulfur cluster binding"/>
    <property type="evidence" value="ECO:0007669"/>
    <property type="project" value="UniProtKB-KW"/>
</dbReference>
<reference evidence="9 10" key="1">
    <citation type="submission" date="2020-04" db="EMBL/GenBank/DDBJ databases">
        <title>Usitatibacter rugosus gen. nov., sp. nov. and Usitatibacter palustris sp. nov., novel members of Usitatibacteraceae fam. nov. within the order Nitrosomonadales isolated from soil.</title>
        <authorList>
            <person name="Huber K.J."/>
            <person name="Neumann-Schaal M."/>
            <person name="Geppert A."/>
            <person name="Luckner M."/>
            <person name="Wanner G."/>
            <person name="Overmann J."/>
        </authorList>
    </citation>
    <scope>NUCLEOTIDE SEQUENCE [LARGE SCALE GENOMIC DNA]</scope>
    <source>
        <strain evidence="9 10">0125_3</strain>
    </source>
</reference>
<keyword evidence="6" id="KW-0408">Iron</keyword>
<comment type="similarity">
    <text evidence="2">Belongs to the bacterial ring-hydroxylating dioxygenase alpha subunit family.</text>
</comment>
<evidence type="ECO:0000313" key="9">
    <source>
        <dbReference type="EMBL" id="QJR12285.1"/>
    </source>
</evidence>
<keyword evidence="7" id="KW-0411">Iron-sulfur</keyword>
<evidence type="ECO:0000256" key="6">
    <source>
        <dbReference type="ARBA" id="ARBA00023004"/>
    </source>
</evidence>
<dbReference type="PANTHER" id="PTHR43756:SF5">
    <property type="entry name" value="CHOLINE MONOOXYGENASE, CHLOROPLASTIC"/>
    <property type="match status" value="1"/>
</dbReference>
<dbReference type="AlphaFoldDB" id="A0A6M4GZ30"/>
<feature type="domain" description="Rieske" evidence="8">
    <location>
        <begin position="43"/>
        <end position="154"/>
    </location>
</feature>
<dbReference type="PANTHER" id="PTHR43756">
    <property type="entry name" value="CHOLINE MONOOXYGENASE, CHLOROPLASTIC"/>
    <property type="match status" value="1"/>
</dbReference>
<comment type="cofactor">
    <cofactor evidence="1">
        <name>Fe cation</name>
        <dbReference type="ChEBI" id="CHEBI:24875"/>
    </cofactor>
</comment>
<accession>A0A6M4GZ30</accession>
<dbReference type="GO" id="GO:0004497">
    <property type="term" value="F:monooxygenase activity"/>
    <property type="evidence" value="ECO:0007669"/>
    <property type="project" value="UniProtKB-KW"/>
</dbReference>
<sequence>MPESRDCYAVDPDITVASTLESRFYSDATAYEALGERVFARTWQWLGDSGDVRTPGTLSPRSLRAGPLDEPLLLTRDAGGTLRCLSNVCTHRGNILVDAPCAAKEIRCGYHSRRFDLAGRMTFMPEFQDAKNFPSPSDNLPHVPFGEWAGHAFASVAPVAPLEAFLGDVTRRLSGMPVADFRFDASRNRDFDIGANWALYVENYLEGFHIPFVHKGLNEVVDYGSYSSELFRYANLQLALAKDGEDAFDLPASSPDHGQRIAAYYFWVFPNLMLNFYPWGLSVNLVRPLALDATRVSFRSYVWDASKLGSGAGASLDRVEEEDEAIVLAVSRGVRSRYYQRGRYSPTRERGVHHFHRLLCEFLAGE</sequence>
<dbReference type="SUPFAM" id="SSF55961">
    <property type="entry name" value="Bet v1-like"/>
    <property type="match status" value="1"/>
</dbReference>